<keyword evidence="3 4" id="KW-0238">DNA-binding</keyword>
<keyword evidence="2" id="KW-0235">DNA replication</keyword>
<evidence type="ECO:0000256" key="1">
    <source>
        <dbReference type="ARBA" id="ARBA00022515"/>
    </source>
</evidence>
<dbReference type="InterPro" id="IPR012340">
    <property type="entry name" value="NA-bd_OB-fold"/>
</dbReference>
<dbReference type="InterPro" id="IPR000424">
    <property type="entry name" value="Primosome_PriB/ssb"/>
</dbReference>
<sequence length="114" mass="12910">MKANWSILSGVVHREPRRIVSPSGIVHCQFLLEHHSENIEAGCNRRVWCWMPVVMSVPVPQEMPEFIIVGARLRVYGFLCCHKGRNGLHRIVLHAKNIELIESGDINGTLFPSS</sequence>
<dbReference type="OrthoDB" id="9180733at2"/>
<dbReference type="SUPFAM" id="SSF50249">
    <property type="entry name" value="Nucleic acid-binding proteins"/>
    <property type="match status" value="1"/>
</dbReference>
<dbReference type="InterPro" id="IPR023646">
    <property type="entry name" value="Prisomal_replication_PriB"/>
</dbReference>
<dbReference type="PIRSF" id="PIRSF003135">
    <property type="entry name" value="Primosomal_n"/>
    <property type="match status" value="1"/>
</dbReference>
<proteinExistence type="predicted"/>
<keyword evidence="1" id="KW-0639">Primosome</keyword>
<organism evidence="5 6">
    <name type="scientific">Candidatus Erwinia haradaeae</name>
    <dbReference type="NCBI Taxonomy" id="1922217"/>
    <lineage>
        <taxon>Bacteria</taxon>
        <taxon>Pseudomonadati</taxon>
        <taxon>Pseudomonadota</taxon>
        <taxon>Gammaproteobacteria</taxon>
        <taxon>Enterobacterales</taxon>
        <taxon>Erwiniaceae</taxon>
        <taxon>Erwinia</taxon>
    </lineage>
</organism>
<evidence type="ECO:0000313" key="5">
    <source>
        <dbReference type="EMBL" id="VFP84413.1"/>
    </source>
</evidence>
<dbReference type="EMBL" id="LR217720">
    <property type="protein sequence ID" value="VFP84413.1"/>
    <property type="molecule type" value="Genomic_DNA"/>
</dbReference>
<dbReference type="PROSITE" id="PS50935">
    <property type="entry name" value="SSB"/>
    <property type="match status" value="1"/>
</dbReference>
<dbReference type="GO" id="GO:0006269">
    <property type="term" value="P:DNA replication, synthesis of primer"/>
    <property type="evidence" value="ECO:0007669"/>
    <property type="project" value="UniProtKB-KW"/>
</dbReference>
<dbReference type="GO" id="GO:0003697">
    <property type="term" value="F:single-stranded DNA binding"/>
    <property type="evidence" value="ECO:0007669"/>
    <property type="project" value="InterPro"/>
</dbReference>
<accession>A0A451DDC6</accession>
<dbReference type="Proteomes" id="UP000294418">
    <property type="component" value="Chromosome"/>
</dbReference>
<dbReference type="AlphaFoldDB" id="A0A451DDC6"/>
<evidence type="ECO:0000256" key="2">
    <source>
        <dbReference type="ARBA" id="ARBA00022705"/>
    </source>
</evidence>
<evidence type="ECO:0000256" key="3">
    <source>
        <dbReference type="ARBA" id="ARBA00023125"/>
    </source>
</evidence>
<protein>
    <submittedName>
        <fullName evidence="5">Primosomal replication protein N</fullName>
    </submittedName>
</protein>
<reference evidence="5 6" key="1">
    <citation type="submission" date="2019-02" db="EMBL/GenBank/DDBJ databases">
        <authorList>
            <person name="Manzano-Marin A."/>
            <person name="Manzano-Marin A."/>
        </authorList>
    </citation>
    <scope>NUCLEOTIDE SEQUENCE [LARGE SCALE GENOMIC DNA]</scope>
    <source>
        <strain evidence="5 6">ErCilaricifoliae</strain>
    </source>
</reference>
<evidence type="ECO:0000313" key="6">
    <source>
        <dbReference type="Proteomes" id="UP000294418"/>
    </source>
</evidence>
<name>A0A451DDC6_9GAMM</name>
<dbReference type="GO" id="GO:1990077">
    <property type="term" value="C:primosome complex"/>
    <property type="evidence" value="ECO:0007669"/>
    <property type="project" value="UniProtKB-KW"/>
</dbReference>
<evidence type="ECO:0000256" key="4">
    <source>
        <dbReference type="PROSITE-ProRule" id="PRU00252"/>
    </source>
</evidence>
<gene>
    <name evidence="5" type="primary">priB</name>
    <name evidence="5" type="ORF">ERCILAFE3058_502</name>
</gene>
<dbReference type="Gene3D" id="2.40.50.140">
    <property type="entry name" value="Nucleic acid-binding proteins"/>
    <property type="match status" value="1"/>
</dbReference>
<dbReference type="RefSeq" id="WP_157989877.1">
    <property type="nucleotide sequence ID" value="NZ_LR217720.1"/>
</dbReference>
<dbReference type="Pfam" id="PF22657">
    <property type="entry name" value="SSB_1"/>
    <property type="match status" value="1"/>
</dbReference>
<dbReference type="NCBIfam" id="TIGR04418">
    <property type="entry name" value="PriB_gamma"/>
    <property type="match status" value="1"/>
</dbReference>